<dbReference type="PANTHER" id="PTHR37984">
    <property type="entry name" value="PROTEIN CBG26694"/>
    <property type="match status" value="1"/>
</dbReference>
<dbReference type="Pfam" id="PF00665">
    <property type="entry name" value="rve"/>
    <property type="match status" value="1"/>
</dbReference>
<dbReference type="Gene3D" id="3.30.70.270">
    <property type="match status" value="1"/>
</dbReference>
<dbReference type="InterPro" id="IPR012337">
    <property type="entry name" value="RNaseH-like_sf"/>
</dbReference>
<dbReference type="InterPro" id="IPR036397">
    <property type="entry name" value="RNaseH_sf"/>
</dbReference>
<dbReference type="GO" id="GO:0004519">
    <property type="term" value="F:endonuclease activity"/>
    <property type="evidence" value="ECO:0007669"/>
    <property type="project" value="UniProtKB-KW"/>
</dbReference>
<sequence length="978" mass="112291">MNFKRRNGAIDRGSEDGEPQVKVASISTMVVLGQIEGVPVEWKIDTGARSTFITKETYNMLVDKPVLAPMDSSYVTANGDRLECFGRALMHITFGECVFEHEVNVGGVRNNLIGEDFITTYRCNWDHDEACFVIKGSRIPFEGPDRSSRASRMVQEIADFIGPGDSIGVGEVVTAADGKEMPEHMISVYQKGCTHLTESQKEEFKKFLITNQTCFVRPGEVGRTNMGTHKIKLKDERPIREPPRRIPIYKRQALEEEVKKLEEKGLIEKSNSPWSSQTEEISFLGHIVSKKGVQTDPAKVKAVKEIQSPKNLTQVRSFVGLASYYRKFIQGFSKIAKPIFDLTKKDKKFHWNQDCEDSFLELKNKLMSAPILAFPQVGGNNFILDTDASAYAIGAVLSQVQDGKERVIAYGSRCLDKAERNYCVTRREMLAVVFFTKYFKHYLLGRKFLLRTDHGSLTWLQRFREPDGQIHRWIQQLSQFHLVIEHRPGNKHGNADAMSRLVTSDGEIYKQCAMPWNYSYSGPVKSEIKEMKEGEVATLSDESENESERPERAGTPDRADVPDHSSPGQDENAPGGASHVRRERKPNRPKQAKQKKKPSSELDNLEFIRQQQEEDDVLKEILKLKLDDREKPEREEICYESRDFKSYIARWEQLVVKNDVLCLLLQEDVGKPRSSRSSEDSRKGQISPFYWQGMRKSVKYYVSKCEICGERKNPAFKKRHPLKSHVVGAPFERIATDIAGPYPLTDKGNRYILVVADYFSKLTEIYAIQDIRAETVADTIFRGWIKRYGCPMQLHSDQGTQYESLLFQELCKLMEVKKTRTTPLHPRSDGMVERMNKTINDMLSKYIKAHQRDWDEYLDYLMMVYSSTPHQSTGFTPHHLVYGEEMRMPLDLLTEKLENNEENRLATEYAVTLEDNLRKAQRFAQENLVVEANGRRSRSTIVTLRAKLMKLETECGEIRRRIYQGKRQRLQDTGRALG</sequence>
<accession>A0A6J8A7K4</accession>
<dbReference type="EMBL" id="CACVKT020000809">
    <property type="protein sequence ID" value="CAC5363238.1"/>
    <property type="molecule type" value="Genomic_DNA"/>
</dbReference>
<feature type="compositionally biased region" description="Basic and acidic residues" evidence="8">
    <location>
        <begin position="546"/>
        <end position="563"/>
    </location>
</feature>
<evidence type="ECO:0000256" key="1">
    <source>
        <dbReference type="ARBA" id="ARBA00012493"/>
    </source>
</evidence>
<keyword evidence="7" id="KW-0695">RNA-directed DNA polymerase</keyword>
<organism evidence="10 11">
    <name type="scientific">Mytilus coruscus</name>
    <name type="common">Sea mussel</name>
    <dbReference type="NCBI Taxonomy" id="42192"/>
    <lineage>
        <taxon>Eukaryota</taxon>
        <taxon>Metazoa</taxon>
        <taxon>Spiralia</taxon>
        <taxon>Lophotrochozoa</taxon>
        <taxon>Mollusca</taxon>
        <taxon>Bivalvia</taxon>
        <taxon>Autobranchia</taxon>
        <taxon>Pteriomorphia</taxon>
        <taxon>Mytilida</taxon>
        <taxon>Mytiloidea</taxon>
        <taxon>Mytilidae</taxon>
        <taxon>Mytilinae</taxon>
        <taxon>Mytilus</taxon>
    </lineage>
</organism>
<dbReference type="PANTHER" id="PTHR37984:SF5">
    <property type="entry name" value="PROTEIN NYNRIN-LIKE"/>
    <property type="match status" value="1"/>
</dbReference>
<keyword evidence="6" id="KW-0378">Hydrolase</keyword>
<dbReference type="GO" id="GO:0003964">
    <property type="term" value="F:RNA-directed DNA polymerase activity"/>
    <property type="evidence" value="ECO:0007669"/>
    <property type="project" value="UniProtKB-KW"/>
</dbReference>
<evidence type="ECO:0000256" key="6">
    <source>
        <dbReference type="ARBA" id="ARBA00022801"/>
    </source>
</evidence>
<feature type="domain" description="Integrase catalytic" evidence="9">
    <location>
        <begin position="726"/>
        <end position="885"/>
    </location>
</feature>
<keyword evidence="3" id="KW-0548">Nucleotidyltransferase</keyword>
<evidence type="ECO:0000313" key="10">
    <source>
        <dbReference type="EMBL" id="CAC5363238.1"/>
    </source>
</evidence>
<dbReference type="InterPro" id="IPR021109">
    <property type="entry name" value="Peptidase_aspartic_dom_sf"/>
</dbReference>
<dbReference type="SUPFAM" id="SSF50630">
    <property type="entry name" value="Acid proteases"/>
    <property type="match status" value="1"/>
</dbReference>
<dbReference type="GO" id="GO:0016787">
    <property type="term" value="F:hydrolase activity"/>
    <property type="evidence" value="ECO:0007669"/>
    <property type="project" value="UniProtKB-KW"/>
</dbReference>
<dbReference type="Gene3D" id="2.40.70.10">
    <property type="entry name" value="Acid Proteases"/>
    <property type="match status" value="1"/>
</dbReference>
<evidence type="ECO:0000256" key="8">
    <source>
        <dbReference type="SAM" id="MobiDB-lite"/>
    </source>
</evidence>
<dbReference type="EC" id="2.7.7.49" evidence="1"/>
<dbReference type="OrthoDB" id="116078at2759"/>
<protein>
    <recommendedName>
        <fullName evidence="1">RNA-directed DNA polymerase</fullName>
        <ecNumber evidence="1">2.7.7.49</ecNumber>
    </recommendedName>
</protein>
<name>A0A6J8A7K4_MYTCO</name>
<feature type="compositionally biased region" description="Basic residues" evidence="8">
    <location>
        <begin position="579"/>
        <end position="597"/>
    </location>
</feature>
<proteinExistence type="predicted"/>
<dbReference type="FunFam" id="3.30.70.270:FF:000020">
    <property type="entry name" value="Transposon Tf2-6 polyprotein-like Protein"/>
    <property type="match status" value="1"/>
</dbReference>
<evidence type="ECO:0000313" key="11">
    <source>
        <dbReference type="Proteomes" id="UP000507470"/>
    </source>
</evidence>
<evidence type="ECO:0000256" key="4">
    <source>
        <dbReference type="ARBA" id="ARBA00022722"/>
    </source>
</evidence>
<dbReference type="GO" id="GO:0003676">
    <property type="term" value="F:nucleic acid binding"/>
    <property type="evidence" value="ECO:0007669"/>
    <property type="project" value="InterPro"/>
</dbReference>
<keyword evidence="4" id="KW-0540">Nuclease</keyword>
<feature type="region of interest" description="Disordered" evidence="8">
    <location>
        <begin position="533"/>
        <end position="605"/>
    </location>
</feature>
<dbReference type="InterPro" id="IPR001584">
    <property type="entry name" value="Integrase_cat-core"/>
</dbReference>
<dbReference type="Gene3D" id="3.10.20.370">
    <property type="match status" value="1"/>
</dbReference>
<dbReference type="SUPFAM" id="SSF53098">
    <property type="entry name" value="Ribonuclease H-like"/>
    <property type="match status" value="1"/>
</dbReference>
<evidence type="ECO:0000259" key="9">
    <source>
        <dbReference type="PROSITE" id="PS50994"/>
    </source>
</evidence>
<dbReference type="AlphaFoldDB" id="A0A6J8A7K4"/>
<dbReference type="InterPro" id="IPR041373">
    <property type="entry name" value="RT_RNaseH"/>
</dbReference>
<dbReference type="FunFam" id="3.30.420.10:FF:000032">
    <property type="entry name" value="Retrovirus-related Pol polyprotein from transposon 297-like Protein"/>
    <property type="match status" value="1"/>
</dbReference>
<evidence type="ECO:0000256" key="5">
    <source>
        <dbReference type="ARBA" id="ARBA00022759"/>
    </source>
</evidence>
<dbReference type="Proteomes" id="UP000507470">
    <property type="component" value="Unassembled WGS sequence"/>
</dbReference>
<gene>
    <name evidence="10" type="ORF">MCOR_4737</name>
</gene>
<dbReference type="PROSITE" id="PS50994">
    <property type="entry name" value="INTEGRASE"/>
    <property type="match status" value="1"/>
</dbReference>
<evidence type="ECO:0000256" key="2">
    <source>
        <dbReference type="ARBA" id="ARBA00022679"/>
    </source>
</evidence>
<dbReference type="Gene3D" id="3.10.10.10">
    <property type="entry name" value="HIV Type 1 Reverse Transcriptase, subunit A, domain 1"/>
    <property type="match status" value="1"/>
</dbReference>
<dbReference type="SUPFAM" id="SSF56672">
    <property type="entry name" value="DNA/RNA polymerases"/>
    <property type="match status" value="2"/>
</dbReference>
<dbReference type="FunFam" id="3.10.20.370:FF:000001">
    <property type="entry name" value="Retrovirus-related Pol polyprotein from transposon 17.6-like protein"/>
    <property type="match status" value="1"/>
</dbReference>
<keyword evidence="2" id="KW-0808">Transferase</keyword>
<dbReference type="InterPro" id="IPR043502">
    <property type="entry name" value="DNA/RNA_pol_sf"/>
</dbReference>
<dbReference type="Gene3D" id="3.30.420.10">
    <property type="entry name" value="Ribonuclease H-like superfamily/Ribonuclease H"/>
    <property type="match status" value="1"/>
</dbReference>
<reference evidence="10 11" key="1">
    <citation type="submission" date="2020-06" db="EMBL/GenBank/DDBJ databases">
        <authorList>
            <person name="Li R."/>
            <person name="Bekaert M."/>
        </authorList>
    </citation>
    <scope>NUCLEOTIDE SEQUENCE [LARGE SCALE GENOMIC DNA]</scope>
    <source>
        <strain evidence="11">wild</strain>
    </source>
</reference>
<keyword evidence="11" id="KW-1185">Reference proteome</keyword>
<keyword evidence="5" id="KW-0255">Endonuclease</keyword>
<dbReference type="GO" id="GO:0015074">
    <property type="term" value="P:DNA integration"/>
    <property type="evidence" value="ECO:0007669"/>
    <property type="project" value="InterPro"/>
</dbReference>
<dbReference type="InterPro" id="IPR050951">
    <property type="entry name" value="Retrovirus_Pol_polyprotein"/>
</dbReference>
<dbReference type="CDD" id="cd09274">
    <property type="entry name" value="RNase_HI_RT_Ty3"/>
    <property type="match status" value="1"/>
</dbReference>
<evidence type="ECO:0000256" key="7">
    <source>
        <dbReference type="ARBA" id="ARBA00022918"/>
    </source>
</evidence>
<evidence type="ECO:0000256" key="3">
    <source>
        <dbReference type="ARBA" id="ARBA00022695"/>
    </source>
</evidence>
<dbReference type="Pfam" id="PF17917">
    <property type="entry name" value="RT_RNaseH"/>
    <property type="match status" value="1"/>
</dbReference>
<dbReference type="InterPro" id="IPR043128">
    <property type="entry name" value="Rev_trsase/Diguanyl_cyclase"/>
</dbReference>